<dbReference type="PATRIC" id="fig|151081.8.peg.871"/>
<dbReference type="InterPro" id="IPR008207">
    <property type="entry name" value="Sig_transdc_His_kin_Hpt_dom"/>
</dbReference>
<organism evidence="3 4">
    <name type="scientific">Pseudoalteromonas ruthenica</name>
    <dbReference type="NCBI Taxonomy" id="151081"/>
    <lineage>
        <taxon>Bacteria</taxon>
        <taxon>Pseudomonadati</taxon>
        <taxon>Pseudomonadota</taxon>
        <taxon>Gammaproteobacteria</taxon>
        <taxon>Alteromonadales</taxon>
        <taxon>Pseudoalteromonadaceae</taxon>
        <taxon>Pseudoalteromonas</taxon>
    </lineage>
</organism>
<accession>A0A0F4PV61</accession>
<dbReference type="Proteomes" id="UP000033664">
    <property type="component" value="Unassembled WGS sequence"/>
</dbReference>
<dbReference type="Gene3D" id="1.20.120.160">
    <property type="entry name" value="HPT domain"/>
    <property type="match status" value="1"/>
</dbReference>
<dbReference type="GeneID" id="58227626"/>
<dbReference type="EMBL" id="JXXZ01000003">
    <property type="protein sequence ID" value="KJZ01425.1"/>
    <property type="molecule type" value="Genomic_DNA"/>
</dbReference>
<dbReference type="eggNOG" id="ENOG5032Y93">
    <property type="taxonomic scope" value="Bacteria"/>
</dbReference>
<dbReference type="AlphaFoldDB" id="A0A0F4PV61"/>
<dbReference type="GO" id="GO:0000160">
    <property type="term" value="P:phosphorelay signal transduction system"/>
    <property type="evidence" value="ECO:0007669"/>
    <property type="project" value="UniProtKB-KW"/>
</dbReference>
<feature type="domain" description="HPt" evidence="2">
    <location>
        <begin position="35"/>
        <end position="99"/>
    </location>
</feature>
<dbReference type="GO" id="GO:0004672">
    <property type="term" value="F:protein kinase activity"/>
    <property type="evidence" value="ECO:0007669"/>
    <property type="project" value="UniProtKB-ARBA"/>
</dbReference>
<evidence type="ECO:0000256" key="1">
    <source>
        <dbReference type="ARBA" id="ARBA00023012"/>
    </source>
</evidence>
<dbReference type="RefSeq" id="WP_045978652.1">
    <property type="nucleotide sequence ID" value="NZ_JXXY01000004.1"/>
</dbReference>
<dbReference type="SUPFAM" id="SSF47226">
    <property type="entry name" value="Histidine-containing phosphotransfer domain, HPT domain"/>
    <property type="match status" value="1"/>
</dbReference>
<name>A0A0F4PV61_9GAMM</name>
<keyword evidence="4" id="KW-1185">Reference proteome</keyword>
<keyword evidence="1" id="KW-0902">Two-component regulatory system</keyword>
<comment type="caution">
    <text evidence="3">The sequence shown here is derived from an EMBL/GenBank/DDBJ whole genome shotgun (WGS) entry which is preliminary data.</text>
</comment>
<dbReference type="Pfam" id="PF01627">
    <property type="entry name" value="Hpt"/>
    <property type="match status" value="1"/>
</dbReference>
<dbReference type="InterPro" id="IPR036641">
    <property type="entry name" value="HPT_dom_sf"/>
</dbReference>
<gene>
    <name evidence="3" type="ORF">TW72_03890</name>
</gene>
<proteinExistence type="predicted"/>
<evidence type="ECO:0000313" key="4">
    <source>
        <dbReference type="Proteomes" id="UP000033664"/>
    </source>
</evidence>
<protein>
    <recommendedName>
        <fullName evidence="2">HPt domain-containing protein</fullName>
    </recommendedName>
</protein>
<dbReference type="OrthoDB" id="6311255at2"/>
<evidence type="ECO:0000259" key="2">
    <source>
        <dbReference type="Pfam" id="PF01627"/>
    </source>
</evidence>
<sequence length="113" mass="12633">MEIKIDENALVAMKSLLADQFDATLTFCFSEFTRLHGAFLQSLDSQDSEAIRNIHSLKSNAAQFGAITLADTARRIEQGLSQGERQSLQQDIDSLDEVIASSVVQMKQWQQQN</sequence>
<reference evidence="3 4" key="1">
    <citation type="journal article" date="2015" name="BMC Genomics">
        <title>Genome mining reveals unlocked bioactive potential of marine Gram-negative bacteria.</title>
        <authorList>
            <person name="Machado H."/>
            <person name="Sonnenschein E.C."/>
            <person name="Melchiorsen J."/>
            <person name="Gram L."/>
        </authorList>
    </citation>
    <scope>NUCLEOTIDE SEQUENCE [LARGE SCALE GENOMIC DNA]</scope>
    <source>
        <strain evidence="3 4">S3137</strain>
    </source>
</reference>
<evidence type="ECO:0000313" key="3">
    <source>
        <dbReference type="EMBL" id="KJZ01425.1"/>
    </source>
</evidence>